<feature type="transmembrane region" description="Helical" evidence="7">
    <location>
        <begin position="20"/>
        <end position="39"/>
    </location>
</feature>
<accession>A5IZI5</accession>
<evidence type="ECO:0000256" key="6">
    <source>
        <dbReference type="ARBA" id="ARBA00038076"/>
    </source>
</evidence>
<evidence type="ECO:0000256" key="4">
    <source>
        <dbReference type="ARBA" id="ARBA00022989"/>
    </source>
</evidence>
<dbReference type="Pfam" id="PF02687">
    <property type="entry name" value="FtsX"/>
    <property type="match status" value="2"/>
</dbReference>
<dbReference type="GO" id="GO:0005886">
    <property type="term" value="C:plasma membrane"/>
    <property type="evidence" value="ECO:0007669"/>
    <property type="project" value="UniProtKB-SubCell"/>
</dbReference>
<feature type="transmembrane region" description="Helical" evidence="7">
    <location>
        <begin position="1990"/>
        <end position="2013"/>
    </location>
</feature>
<evidence type="ECO:0000256" key="5">
    <source>
        <dbReference type="ARBA" id="ARBA00023136"/>
    </source>
</evidence>
<name>A5IZI5_MYCAP</name>
<evidence type="ECO:0000256" key="1">
    <source>
        <dbReference type="ARBA" id="ARBA00004651"/>
    </source>
</evidence>
<dbReference type="InterPro" id="IPR050250">
    <property type="entry name" value="Macrolide_Exporter_MacB"/>
</dbReference>
<comment type="similarity">
    <text evidence="6">Belongs to the ABC-4 integral membrane protein family.</text>
</comment>
<dbReference type="Proteomes" id="UP000007065">
    <property type="component" value="Chromosome"/>
</dbReference>
<feature type="transmembrane region" description="Helical" evidence="7">
    <location>
        <begin position="2594"/>
        <end position="2618"/>
    </location>
</feature>
<dbReference type="RefSeq" id="WP_011949896.1">
    <property type="nucleotide sequence ID" value="NC_009497.1"/>
</dbReference>
<dbReference type="InterPro" id="IPR003838">
    <property type="entry name" value="ABC3_permease_C"/>
</dbReference>
<gene>
    <name evidence="9" type="ordered locus">MAG7440</name>
</gene>
<comment type="subcellular location">
    <subcellularLocation>
        <location evidence="1">Cell membrane</location>
        <topology evidence="1">Multi-pass membrane protein</topology>
    </subcellularLocation>
</comment>
<dbReference type="GeneID" id="93358472"/>
<dbReference type="STRING" id="347257.MAG7440"/>
<keyword evidence="4 7" id="KW-1133">Transmembrane helix</keyword>
<feature type="domain" description="ABC3 transporter permease C-terminal" evidence="8">
    <location>
        <begin position="2596"/>
        <end position="2716"/>
    </location>
</feature>
<evidence type="ECO:0000256" key="3">
    <source>
        <dbReference type="ARBA" id="ARBA00022692"/>
    </source>
</evidence>
<dbReference type="GO" id="GO:0022857">
    <property type="term" value="F:transmembrane transporter activity"/>
    <property type="evidence" value="ECO:0007669"/>
    <property type="project" value="TreeGrafter"/>
</dbReference>
<keyword evidence="5 7" id="KW-0472">Membrane</keyword>
<evidence type="ECO:0000256" key="7">
    <source>
        <dbReference type="SAM" id="Phobius"/>
    </source>
</evidence>
<feature type="transmembrane region" description="Helical" evidence="7">
    <location>
        <begin position="1822"/>
        <end position="1846"/>
    </location>
</feature>
<evidence type="ECO:0000256" key="2">
    <source>
        <dbReference type="ARBA" id="ARBA00022475"/>
    </source>
</evidence>
<evidence type="ECO:0000313" key="9">
    <source>
        <dbReference type="EMBL" id="CAL59444.1"/>
    </source>
</evidence>
<organism evidence="9 10">
    <name type="scientific">Mycoplasmopsis agalactiae (strain NCTC 10123 / CIP 59.7 / PG2)</name>
    <name type="common">Mycoplasma agalactiae</name>
    <dbReference type="NCBI Taxonomy" id="347257"/>
    <lineage>
        <taxon>Bacteria</taxon>
        <taxon>Bacillati</taxon>
        <taxon>Mycoplasmatota</taxon>
        <taxon>Mycoplasmoidales</taxon>
        <taxon>Metamycoplasmataceae</taxon>
        <taxon>Mycoplasmopsis</taxon>
    </lineage>
</organism>
<keyword evidence="10" id="KW-1185">Reference proteome</keyword>
<sequence length="2723" mass="308956">MWRLSKEVFKSLSKNKIMVIGLSILIFITSAVFTLLSSLRSSIVTGFENYKKLSVKHDLSVDLNLPSQGSAFNQGYFVNGQVLGQNGVKEYKSINYYLANGEGEYKDSIENVLYLQNNEFISLSNFTGIDGGNNGSLSNYYIKKDDLDILYSIYSADPNNSIVEFKLGKDQNDANSASFKLKKEDKNFIFYEKKGDKFEAVTQSKSIKNTDKVTFDKENLTLSDLMILKKGTDPSKPNLVYAEQVQPLFINVLDKKITNEYSVGQRWLAENKGIIIPANEWIEKFGFKKVSDNNFVFINEGNNNNLSKFLDKGEALTPSADTTSATTNNTYLLDEKSKVKSEWTISDFYNKPSIEVKPAKILKIQKNKEIKISKDLLAKKTKNVSFERWNYHTTFTGENKNQWTGAFKTFMEELESSKNDPKSANYKKWKELAEFSNWTKNIKTVFEPYNSTKLSKKEVNISIPINETDTKQKLYNADNSNNNINESRTNFPGGSSYRIDKSGAKSILEIESFIDKNQLNYNKALLEAINDKDLKNKNFNLIKQEAYEVTKKIIIDKIADEVGGRANLGLRKTITVDAIDEKTKKQNVFHFINIGDEKGEVDGIKLNVGKLFEEQKRKSALIPSSKFDDSVYKENQLPPYIASLLIQSIGRNLFPDPKYVEPIYEFAEVTDINPVTKGIRKESSKIVLLNKYLINNKNKNIDSKTLESEYKKLNLGITFRGNNYKLVTLANSDGKLFWKTVHIDGAGEHGFDKGLLTKWMEQNKVTLATKFIKTDDYGWTKKDQSLANISYVPTQFLSPRAELINDILATGKVDFLAEAIEKELLDSVLVKDEFISQENVFQITKAVKKVLNSNTFANAFTSSKINRELLPKIGLDLLYELSHSDSGNIFKSILFSIFERVKAKLSEKGNLENQKKYLVKEVNNIYSLITGLAGLDISKFLSAEELIYLSNDPKEVIKAFQNIIGSIDIYNFSKLANEWYKSEWKKQVEHNKEKYTNRLSSGLLIDWLFKSVDQKTLKTGLKAFINNLDFQKVLNLDDKNSLLYKKLNESVPSLIDGIKILLSKVSKDGKFDNVKEGLNSILQNIDFNVLSNYLSEHLTTNYFEYKKSDFDYESNKEKVLREKVALKTIRPKDGMMALIYGLFYNPGTNREFKDNLIKMFNLSDKVSTSKVESGSGSVVTPDSDDEKLSFSDFLAFFPALLSADQSKAIFKNQQINNDISYAKEHILKVMSIKGNSVGLHELDIKALEILKKFNIITNEIIIDKKVIEKLNKVQSFIVQTTTSLDEKTKIVPEKSKTLADLIYDFNSFNEGDENWKLWKGFIGAYGQASVVNKFSLGAQAFDLLIPWINMLTYGNNATQKEALQFVNDFLKLSIDKTILDEINKLAQDENLPSFNDSNFGLSIALHRPEQVTVFNESNGKFTNAKVEELASKNPKFRRYLSSQKRSLIELLGLIGASQQYSKYNKEPAESGKIYAPNGIYYETIKKAVDRYFSTKEFWEIKDIVLLIARSMQINFPIELFGLSRIIINPVLRSVYPQLMTSFLSTQKQSLGKINGNLAYIVSNRIGNFEEIIRDNSKKLELEAYFEQIWANKDTSLVPLDYSEEITLALDGARVNKIFNEQTKKATIFGIDFLNLAGKVVNGIVEPKELKDIVFNDISSYYAKVNYAYLSKNNKAIYNGELPRNNVEMESLLNTIDDKYILDVNGIKFLIVGEDTTVDYIYPVIDENHLQVNTQNQALVYLNNYGFSRIMAAYQGNVVKKNLLVVNGSKNSNEVVKRNITNIVDSSISDANKLKRVFSYDELDPINPERALRITTIEGMINVILSSIIALMSLFIIMVSVAIIFIIRRYIANKAKVFGILLAQGYRPIEIAISLLPFAMVTSLIGGILGYSIGFRTQILLQNVFSNYWTLPKSAIPFDFFSLFFNVFIPFLGMSLLIIVVALISLRKSSIDLITGVDDAPRGKLFNKIKKKFINKKNVKKRFSFTLAYSGFWKLASFGGSVLLTSIATMFGLANYKTFNNTINDTYKNRDYRFKIDLESPTTEGKYYSLYNPSELKDLIYTPIGSLNEGNRETSDYFKPGKSSIINPDNKANGNPGEFAPHLLSQFSVNVTVDAGVAADPWLIAYNGMPDSQKAKIDKIRDLVGHQLEWTQSLDENGKLITDPNKPIIKVDSNGLMSYEDASGKKYDFFKYYKSPNDEQGSFRLAHWDATNKEYVMKTIKTGDSGGRNEYRDFLVKAYQKNDIVRMQHEKLLAEGKELINPITNWKASRSDSDFWLVDKSDLDRQWVNDYFIGFGGILFDKHYDETYTYISGSYNNISSKIYGYRKPEDIKSAKVKLIDKNGNNLYDVLYNFKVENKVYPLVVNDVFAKKHKLGINDQIDFVISNRVDRYRQKLLEKIYANNPIKQADLKKQYDQNIKTKFRIVGINPTYINDELITTHSAANLLVGLPDNESSFNGVLTQNANPVQVTESAGLYSPSGYWAGLDGFDVSSLDQGTVKKMFDEIFRVSDIPEKGGVLQSQHGFTKDDIAKLLDPKAEKFSDSLYESAKNSAKAHIEDFSRIYENKLFIALSNSIDSRDIEVGFVVQVGHTIEQISIFIIVINFVISLIILIIMSSIIVSENERNIAIWSILGYSQKEKLMMFFGAFIPFLVAALIISIPIVIAMINVFGSFLLSSSSISLLLSLKWWHVLITSGLMLIIFAVTSISVWISINKMKPVDLLKGK</sequence>
<keyword evidence="2" id="KW-1003">Cell membrane</keyword>
<dbReference type="KEGG" id="maa:MAG7440"/>
<protein>
    <submittedName>
        <fullName evidence="9">ABC transporter permease protein</fullName>
    </submittedName>
</protein>
<reference evidence="10" key="1">
    <citation type="journal article" date="2007" name="PLoS Genet.">
        <title>Being pathogenic, plastic, and sexual while living with a nearly minimal bacterial genome.</title>
        <authorList>
            <person name="Sirand-Pugnet P."/>
            <person name="Lartigue C."/>
            <person name="Marenda M."/>
            <person name="Jacob D."/>
            <person name="Barre A."/>
            <person name="Barbe V."/>
            <person name="Schenowitz C."/>
            <person name="Mangenot S."/>
            <person name="Couloux A."/>
            <person name="Segurens B."/>
            <person name="de Daruvar A."/>
            <person name="Blanchard A."/>
            <person name="Citti C."/>
        </authorList>
    </citation>
    <scope>NUCLEOTIDE SEQUENCE [LARGE SCALE GENOMIC DNA]</scope>
    <source>
        <strain evidence="10">PG2</strain>
    </source>
</reference>
<feature type="transmembrane region" description="Helical" evidence="7">
    <location>
        <begin position="1919"/>
        <end position="1943"/>
    </location>
</feature>
<proteinExistence type="inferred from homology"/>
<feature type="transmembrane region" description="Helical" evidence="7">
    <location>
        <begin position="1867"/>
        <end position="1892"/>
    </location>
</feature>
<feature type="transmembrane region" description="Helical" evidence="7">
    <location>
        <begin position="2686"/>
        <end position="2711"/>
    </location>
</feature>
<feature type="transmembrane region" description="Helical" evidence="7">
    <location>
        <begin position="2639"/>
        <end position="2666"/>
    </location>
</feature>
<feature type="domain" description="ABC3 transporter permease C-terminal" evidence="8">
    <location>
        <begin position="1830"/>
        <end position="1949"/>
    </location>
</feature>
<keyword evidence="3 7" id="KW-0812">Transmembrane</keyword>
<evidence type="ECO:0000313" key="10">
    <source>
        <dbReference type="Proteomes" id="UP000007065"/>
    </source>
</evidence>
<dbReference type="PANTHER" id="PTHR30572">
    <property type="entry name" value="MEMBRANE COMPONENT OF TRANSPORTER-RELATED"/>
    <property type="match status" value="1"/>
</dbReference>
<dbReference type="HOGENOM" id="CLU_227594_0_0_14"/>
<evidence type="ECO:0000259" key="8">
    <source>
        <dbReference type="Pfam" id="PF02687"/>
    </source>
</evidence>
<dbReference type="EMBL" id="CU179680">
    <property type="protein sequence ID" value="CAL59444.1"/>
    <property type="molecule type" value="Genomic_DNA"/>
</dbReference>
<dbReference type="PANTHER" id="PTHR30572:SF4">
    <property type="entry name" value="ABC TRANSPORTER PERMEASE YTRF"/>
    <property type="match status" value="1"/>
</dbReference>